<feature type="domain" description="Response regulatory" evidence="8">
    <location>
        <begin position="3"/>
        <end position="117"/>
    </location>
</feature>
<sequence length="226" mass="26061">MKKILFVEDDVEYSNFITEQLLKVPYEVDCVYSGIDAMEHLALNQYDLLLTDLELDVLDGLRLVDSARKMAPGTRSIILTGKPSNHTELESLKLHADLYIEKSKSLKVILHYIANILERESLPITHIKFLSSSVENIMMDLRNRTVYKENVSYKLTPTEFNLLEYFLNHKNTLVMREDLLRAVWAEEPTADNIRKVDVHLKNLRTKMGIFSIVSVRGAGYKWNEGS</sequence>
<evidence type="ECO:0000256" key="5">
    <source>
        <dbReference type="ARBA" id="ARBA00023163"/>
    </source>
</evidence>
<evidence type="ECO:0000256" key="2">
    <source>
        <dbReference type="ARBA" id="ARBA00023012"/>
    </source>
</evidence>
<keyword evidence="2" id="KW-0902">Two-component regulatory system</keyword>
<feature type="domain" description="OmpR/PhoB-type" evidence="9">
    <location>
        <begin position="127"/>
        <end position="224"/>
    </location>
</feature>
<dbReference type="GO" id="GO:0000976">
    <property type="term" value="F:transcription cis-regulatory region binding"/>
    <property type="evidence" value="ECO:0007669"/>
    <property type="project" value="TreeGrafter"/>
</dbReference>
<evidence type="ECO:0000256" key="7">
    <source>
        <dbReference type="PROSITE-ProRule" id="PRU01091"/>
    </source>
</evidence>
<keyword evidence="3" id="KW-0805">Transcription regulation</keyword>
<feature type="modified residue" description="4-aspartylphosphate" evidence="6">
    <location>
        <position position="52"/>
    </location>
</feature>
<dbReference type="SMART" id="SM00448">
    <property type="entry name" value="REC"/>
    <property type="match status" value="1"/>
</dbReference>
<evidence type="ECO:0000256" key="3">
    <source>
        <dbReference type="ARBA" id="ARBA00023015"/>
    </source>
</evidence>
<accession>A0A3S5HJV6</accession>
<dbReference type="SMART" id="SM00862">
    <property type="entry name" value="Trans_reg_C"/>
    <property type="match status" value="1"/>
</dbReference>
<dbReference type="GO" id="GO:0006355">
    <property type="term" value="P:regulation of DNA-templated transcription"/>
    <property type="evidence" value="ECO:0007669"/>
    <property type="project" value="InterPro"/>
</dbReference>
<dbReference type="InterPro" id="IPR036388">
    <property type="entry name" value="WH-like_DNA-bd_sf"/>
</dbReference>
<dbReference type="InterPro" id="IPR011006">
    <property type="entry name" value="CheY-like_superfamily"/>
</dbReference>
<keyword evidence="1 6" id="KW-0597">Phosphoprotein</keyword>
<organism evidence="10 11">
    <name type="scientific">Erysipelothrix piscisicarius</name>
    <dbReference type="NCBI Taxonomy" id="2485784"/>
    <lineage>
        <taxon>Bacteria</taxon>
        <taxon>Bacillati</taxon>
        <taxon>Bacillota</taxon>
        <taxon>Erysipelotrichia</taxon>
        <taxon>Erysipelotrichales</taxon>
        <taxon>Erysipelotrichaceae</taxon>
        <taxon>Erysipelothrix</taxon>
    </lineage>
</organism>
<evidence type="ECO:0000256" key="4">
    <source>
        <dbReference type="ARBA" id="ARBA00023125"/>
    </source>
</evidence>
<dbReference type="GO" id="GO:0005829">
    <property type="term" value="C:cytosol"/>
    <property type="evidence" value="ECO:0007669"/>
    <property type="project" value="TreeGrafter"/>
</dbReference>
<evidence type="ECO:0000256" key="6">
    <source>
        <dbReference type="PROSITE-ProRule" id="PRU00169"/>
    </source>
</evidence>
<dbReference type="KEGG" id="eri:EEI45_00090"/>
<dbReference type="InterPro" id="IPR001789">
    <property type="entry name" value="Sig_transdc_resp-reg_receiver"/>
</dbReference>
<evidence type="ECO:0000259" key="8">
    <source>
        <dbReference type="PROSITE" id="PS50110"/>
    </source>
</evidence>
<dbReference type="RefSeq" id="WP_125163655.1">
    <property type="nucleotide sequence ID" value="NZ_CP034234.1"/>
</dbReference>
<dbReference type="SUPFAM" id="SSF52172">
    <property type="entry name" value="CheY-like"/>
    <property type="match status" value="1"/>
</dbReference>
<name>A0A3S5HJV6_9FIRM</name>
<gene>
    <name evidence="10" type="ORF">EEI45_00090</name>
</gene>
<dbReference type="Gene3D" id="3.40.50.2300">
    <property type="match status" value="1"/>
</dbReference>
<dbReference type="Pfam" id="PF00486">
    <property type="entry name" value="Trans_reg_C"/>
    <property type="match status" value="1"/>
</dbReference>
<dbReference type="PROSITE" id="PS50110">
    <property type="entry name" value="RESPONSE_REGULATORY"/>
    <property type="match status" value="1"/>
</dbReference>
<evidence type="ECO:0000313" key="10">
    <source>
        <dbReference type="EMBL" id="AZK43429.1"/>
    </source>
</evidence>
<keyword evidence="5" id="KW-0804">Transcription</keyword>
<dbReference type="GO" id="GO:0000156">
    <property type="term" value="F:phosphorelay response regulator activity"/>
    <property type="evidence" value="ECO:0007669"/>
    <property type="project" value="TreeGrafter"/>
</dbReference>
<keyword evidence="11" id="KW-1185">Reference proteome</keyword>
<dbReference type="PANTHER" id="PTHR48111:SF1">
    <property type="entry name" value="TWO-COMPONENT RESPONSE REGULATOR ORR33"/>
    <property type="match status" value="1"/>
</dbReference>
<evidence type="ECO:0000256" key="1">
    <source>
        <dbReference type="ARBA" id="ARBA00022553"/>
    </source>
</evidence>
<keyword evidence="4 7" id="KW-0238">DNA-binding</keyword>
<dbReference type="EMBL" id="CP034234">
    <property type="protein sequence ID" value="AZK43429.1"/>
    <property type="molecule type" value="Genomic_DNA"/>
</dbReference>
<dbReference type="CDD" id="cd00383">
    <property type="entry name" value="trans_reg_C"/>
    <property type="match status" value="1"/>
</dbReference>
<dbReference type="PANTHER" id="PTHR48111">
    <property type="entry name" value="REGULATOR OF RPOS"/>
    <property type="match status" value="1"/>
</dbReference>
<dbReference type="AlphaFoldDB" id="A0A3S5HJV6"/>
<dbReference type="Gene3D" id="1.10.10.10">
    <property type="entry name" value="Winged helix-like DNA-binding domain superfamily/Winged helix DNA-binding domain"/>
    <property type="match status" value="1"/>
</dbReference>
<proteinExistence type="predicted"/>
<dbReference type="PROSITE" id="PS51755">
    <property type="entry name" value="OMPR_PHOB"/>
    <property type="match status" value="1"/>
</dbReference>
<dbReference type="GO" id="GO:0032993">
    <property type="term" value="C:protein-DNA complex"/>
    <property type="evidence" value="ECO:0007669"/>
    <property type="project" value="TreeGrafter"/>
</dbReference>
<feature type="DNA-binding region" description="OmpR/PhoB-type" evidence="7">
    <location>
        <begin position="127"/>
        <end position="224"/>
    </location>
</feature>
<reference evidence="10 11" key="1">
    <citation type="journal article" date="2020" name="Int. J. Syst. Evol. Microbiol.">
        <title>Description of Erysipelothrix piscisicarius sp. nov., an emergent fish pathogen, and assessment of virulence using a tiger barb (Puntigrus tetrazona) infection model.</title>
        <authorList>
            <person name="Pomaranski E.K."/>
            <person name="Griffin M.J."/>
            <person name="Camus A.C."/>
            <person name="Armwood A.R."/>
            <person name="Shelley J."/>
            <person name="Waldbieser G.C."/>
            <person name="LaFrentz B.R."/>
            <person name="Garcia J.C."/>
            <person name="Yanong R."/>
            <person name="Soto E."/>
        </authorList>
    </citation>
    <scope>NUCLEOTIDE SEQUENCE [LARGE SCALE GENOMIC DNA]</scope>
    <source>
        <strain evidence="10 11">15TAL0474</strain>
    </source>
</reference>
<dbReference type="Proteomes" id="UP000278804">
    <property type="component" value="Chromosome"/>
</dbReference>
<dbReference type="Pfam" id="PF00072">
    <property type="entry name" value="Response_reg"/>
    <property type="match status" value="1"/>
</dbReference>
<dbReference type="InterPro" id="IPR001867">
    <property type="entry name" value="OmpR/PhoB-type_DNA-bd"/>
</dbReference>
<evidence type="ECO:0000259" key="9">
    <source>
        <dbReference type="PROSITE" id="PS51755"/>
    </source>
</evidence>
<evidence type="ECO:0000313" key="11">
    <source>
        <dbReference type="Proteomes" id="UP000278804"/>
    </source>
</evidence>
<protein>
    <submittedName>
        <fullName evidence="10">DNA-binding response regulator</fullName>
    </submittedName>
</protein>
<dbReference type="CDD" id="cd00156">
    <property type="entry name" value="REC"/>
    <property type="match status" value="1"/>
</dbReference>
<dbReference type="InterPro" id="IPR039420">
    <property type="entry name" value="WalR-like"/>
</dbReference>